<name>A0ABY2IXK1_9MICO</name>
<keyword evidence="1" id="KW-1133">Transmembrane helix</keyword>
<evidence type="ECO:0000313" key="3">
    <source>
        <dbReference type="Proteomes" id="UP000298355"/>
    </source>
</evidence>
<reference evidence="2 3" key="1">
    <citation type="submission" date="2019-03" db="EMBL/GenBank/DDBJ databases">
        <title>Genomics of glacier-inhabiting Cryobacterium strains.</title>
        <authorList>
            <person name="Liu Q."/>
            <person name="Xin Y.-H."/>
        </authorList>
    </citation>
    <scope>NUCLEOTIDE SEQUENCE [LARGE SCALE GENOMIC DNA]</scope>
    <source>
        <strain evidence="2 3">TMT4-23</strain>
    </source>
</reference>
<keyword evidence="3" id="KW-1185">Reference proteome</keyword>
<comment type="caution">
    <text evidence="2">The sequence shown here is derived from an EMBL/GenBank/DDBJ whole genome shotgun (WGS) entry which is preliminary data.</text>
</comment>
<gene>
    <name evidence="2" type="ORF">E3O65_09900</name>
</gene>
<feature type="transmembrane region" description="Helical" evidence="1">
    <location>
        <begin position="108"/>
        <end position="125"/>
    </location>
</feature>
<dbReference type="RefSeq" id="WP_134363573.1">
    <property type="nucleotide sequence ID" value="NZ_SOGJ01000023.1"/>
</dbReference>
<dbReference type="EMBL" id="SOGJ01000023">
    <property type="protein sequence ID" value="TFC97127.1"/>
    <property type="molecule type" value="Genomic_DNA"/>
</dbReference>
<evidence type="ECO:0000256" key="1">
    <source>
        <dbReference type="SAM" id="Phobius"/>
    </source>
</evidence>
<organism evidence="2 3">
    <name type="scientific">Cryobacterium breve</name>
    <dbReference type="NCBI Taxonomy" id="1259258"/>
    <lineage>
        <taxon>Bacteria</taxon>
        <taxon>Bacillati</taxon>
        <taxon>Actinomycetota</taxon>
        <taxon>Actinomycetes</taxon>
        <taxon>Micrococcales</taxon>
        <taxon>Microbacteriaceae</taxon>
        <taxon>Cryobacterium</taxon>
    </lineage>
</organism>
<evidence type="ECO:0000313" key="2">
    <source>
        <dbReference type="EMBL" id="TFC97127.1"/>
    </source>
</evidence>
<proteinExistence type="predicted"/>
<keyword evidence="1" id="KW-0472">Membrane</keyword>
<feature type="transmembrane region" description="Helical" evidence="1">
    <location>
        <begin position="132"/>
        <end position="155"/>
    </location>
</feature>
<feature type="transmembrane region" description="Helical" evidence="1">
    <location>
        <begin position="167"/>
        <end position="186"/>
    </location>
</feature>
<protein>
    <submittedName>
        <fullName evidence="2">Uncharacterized protein</fullName>
    </submittedName>
</protein>
<accession>A0ABY2IXK1</accession>
<keyword evidence="1" id="KW-0812">Transmembrane</keyword>
<sequence>MIATVSDKKWFDEFIVELRLRDVLGHAIGDAVASARELLADTGQSAEEAFGPARTYAASLELPRDSGPGWATRGLWPTLLGVLAFLLFVHVFVAWAQDDRFLVSPARLALLVAPAALVAFLPLYLQAAMRRPWLLGLLLLIGAVLGFLSSAVAPALPGEAWLSLDPVPWLLGSTTSMVLLSLWNTVQTLRRGNVDDITTPLPDQLPHRYRARRAFLMLTNWFFPLFSAIILGLFLLLQR</sequence>
<dbReference type="Proteomes" id="UP000298355">
    <property type="component" value="Unassembled WGS sequence"/>
</dbReference>
<feature type="transmembrane region" description="Helical" evidence="1">
    <location>
        <begin position="74"/>
        <end position="96"/>
    </location>
</feature>
<feature type="transmembrane region" description="Helical" evidence="1">
    <location>
        <begin position="214"/>
        <end position="237"/>
    </location>
</feature>